<sequence length="113" mass="12485">MITSFGFGGTPGHRQGLDEARSQSGGRARRQGTKALQSKSATRNLILRTWDLMNFQAGVVCSLDFDSPIEAKELPSQDLTSWLLQWKNHRCTSIVPHNQQIQGGRGCGCIGQW</sequence>
<dbReference type="EMBL" id="CP086360">
    <property type="protein sequence ID" value="UNI21484.1"/>
    <property type="molecule type" value="Genomic_DNA"/>
</dbReference>
<dbReference type="GeneID" id="72069419"/>
<evidence type="ECO:0000256" key="1">
    <source>
        <dbReference type="SAM" id="MobiDB-lite"/>
    </source>
</evidence>
<keyword evidence="3" id="KW-1185">Reference proteome</keyword>
<feature type="compositionally biased region" description="Gly residues" evidence="1">
    <location>
        <begin position="1"/>
        <end position="11"/>
    </location>
</feature>
<evidence type="ECO:0000313" key="3">
    <source>
        <dbReference type="Proteomes" id="UP000829364"/>
    </source>
</evidence>
<accession>A0A9Q8VE33</accession>
<organism evidence="2 3">
    <name type="scientific">Purpureocillium takamizusanense</name>
    <dbReference type="NCBI Taxonomy" id="2060973"/>
    <lineage>
        <taxon>Eukaryota</taxon>
        <taxon>Fungi</taxon>
        <taxon>Dikarya</taxon>
        <taxon>Ascomycota</taxon>
        <taxon>Pezizomycotina</taxon>
        <taxon>Sordariomycetes</taxon>
        <taxon>Hypocreomycetidae</taxon>
        <taxon>Hypocreales</taxon>
        <taxon>Ophiocordycipitaceae</taxon>
        <taxon>Purpureocillium</taxon>
    </lineage>
</organism>
<evidence type="ECO:0000313" key="2">
    <source>
        <dbReference type="EMBL" id="UNI21484.1"/>
    </source>
</evidence>
<feature type="region of interest" description="Disordered" evidence="1">
    <location>
        <begin position="1"/>
        <end position="39"/>
    </location>
</feature>
<proteinExistence type="predicted"/>
<name>A0A9Q8VE33_9HYPO</name>
<dbReference type="Proteomes" id="UP000829364">
    <property type="component" value="Chromosome 7"/>
</dbReference>
<gene>
    <name evidence="2" type="ORF">JDV02_007471</name>
</gene>
<reference evidence="2" key="1">
    <citation type="submission" date="2021-11" db="EMBL/GenBank/DDBJ databases">
        <title>Purpureocillium_takamizusanense_genome.</title>
        <authorList>
            <person name="Nguyen N.-H."/>
        </authorList>
    </citation>
    <scope>NUCLEOTIDE SEQUENCE</scope>
    <source>
        <strain evidence="2">PT3</strain>
    </source>
</reference>
<dbReference type="AlphaFoldDB" id="A0A9Q8VE33"/>
<dbReference type="KEGG" id="ptkz:JDV02_007471"/>
<dbReference type="RefSeq" id="XP_047844965.1">
    <property type="nucleotide sequence ID" value="XM_047988966.1"/>
</dbReference>
<protein>
    <submittedName>
        <fullName evidence="2">Uncharacterized protein</fullName>
    </submittedName>
</protein>